<evidence type="ECO:0000313" key="2">
    <source>
        <dbReference type="EMBL" id="MBP2325358.1"/>
    </source>
</evidence>
<sequence length="134" mass="14765">MKSGSHANPKSHVRALVDSDPRSVKQIERDAGLREGTIAYYLKPSSPDTKRPPSLDVVERFAAALGVDVLVVSRAFIRDAGLPSDGEEITPGERQLIQRYRALTETDQARLRGILECFEQFPHQVTPTQHAAGC</sequence>
<evidence type="ECO:0000313" key="3">
    <source>
        <dbReference type="Proteomes" id="UP001519332"/>
    </source>
</evidence>
<dbReference type="Proteomes" id="UP001519332">
    <property type="component" value="Unassembled WGS sequence"/>
</dbReference>
<evidence type="ECO:0000256" key="1">
    <source>
        <dbReference type="SAM" id="MobiDB-lite"/>
    </source>
</evidence>
<protein>
    <submittedName>
        <fullName evidence="2">Transcriptional regulator with XRE-family HTH domain</fullName>
    </submittedName>
</protein>
<feature type="region of interest" description="Disordered" evidence="1">
    <location>
        <begin position="1"/>
        <end position="22"/>
    </location>
</feature>
<accession>A0ABS4TN63</accession>
<dbReference type="RefSeq" id="WP_209642568.1">
    <property type="nucleotide sequence ID" value="NZ_JAGINW010000001.1"/>
</dbReference>
<proteinExistence type="predicted"/>
<gene>
    <name evidence="2" type="ORF">JOF56_005743</name>
</gene>
<comment type="caution">
    <text evidence="2">The sequence shown here is derived from an EMBL/GenBank/DDBJ whole genome shotgun (WGS) entry which is preliminary data.</text>
</comment>
<organism evidence="2 3">
    <name type="scientific">Kibdelosporangium banguiense</name>
    <dbReference type="NCBI Taxonomy" id="1365924"/>
    <lineage>
        <taxon>Bacteria</taxon>
        <taxon>Bacillati</taxon>
        <taxon>Actinomycetota</taxon>
        <taxon>Actinomycetes</taxon>
        <taxon>Pseudonocardiales</taxon>
        <taxon>Pseudonocardiaceae</taxon>
        <taxon>Kibdelosporangium</taxon>
    </lineage>
</organism>
<dbReference type="InterPro" id="IPR001387">
    <property type="entry name" value="Cro/C1-type_HTH"/>
</dbReference>
<keyword evidence="3" id="KW-1185">Reference proteome</keyword>
<reference evidence="2 3" key="1">
    <citation type="submission" date="2021-03" db="EMBL/GenBank/DDBJ databases">
        <title>Sequencing the genomes of 1000 actinobacteria strains.</title>
        <authorList>
            <person name="Klenk H.-P."/>
        </authorList>
    </citation>
    <scope>NUCLEOTIDE SEQUENCE [LARGE SCALE GENOMIC DNA]</scope>
    <source>
        <strain evidence="2 3">DSM 46670</strain>
    </source>
</reference>
<name>A0ABS4TN63_9PSEU</name>
<dbReference type="CDD" id="cd00093">
    <property type="entry name" value="HTH_XRE"/>
    <property type="match status" value="1"/>
</dbReference>
<dbReference type="EMBL" id="JAGINW010000001">
    <property type="protein sequence ID" value="MBP2325358.1"/>
    <property type="molecule type" value="Genomic_DNA"/>
</dbReference>